<dbReference type="Proteomes" id="UP000290218">
    <property type="component" value="Unassembled WGS sequence"/>
</dbReference>
<keyword evidence="10" id="KW-0902">Two-component regulatory system</keyword>
<dbReference type="Gene3D" id="1.10.287.130">
    <property type="match status" value="1"/>
</dbReference>
<dbReference type="GO" id="GO:0005886">
    <property type="term" value="C:plasma membrane"/>
    <property type="evidence" value="ECO:0007669"/>
    <property type="project" value="UniProtKB-SubCell"/>
</dbReference>
<keyword evidence="7" id="KW-0547">Nucleotide-binding</keyword>
<comment type="subcellular location">
    <subcellularLocation>
        <location evidence="2">Cell membrane</location>
    </subcellularLocation>
</comment>
<evidence type="ECO:0000256" key="2">
    <source>
        <dbReference type="ARBA" id="ARBA00004236"/>
    </source>
</evidence>
<evidence type="ECO:0000256" key="8">
    <source>
        <dbReference type="ARBA" id="ARBA00022777"/>
    </source>
</evidence>
<dbReference type="Gene3D" id="3.30.565.10">
    <property type="entry name" value="Histidine kinase-like ATPase, C-terminal domain"/>
    <property type="match status" value="1"/>
</dbReference>
<dbReference type="EMBL" id="SDHX01000001">
    <property type="protein sequence ID" value="RXK54332.1"/>
    <property type="molecule type" value="Genomic_DNA"/>
</dbReference>
<reference evidence="13 14" key="1">
    <citation type="submission" date="2019-01" db="EMBL/GenBank/DDBJ databases">
        <title>Lacunisphaera sp. strain TWA-58.</title>
        <authorList>
            <person name="Chen W.-M."/>
        </authorList>
    </citation>
    <scope>NUCLEOTIDE SEQUENCE [LARGE SCALE GENOMIC DNA]</scope>
    <source>
        <strain evidence="13 14">TWA-58</strain>
    </source>
</reference>
<dbReference type="GO" id="GO:0004721">
    <property type="term" value="F:phosphoprotein phosphatase activity"/>
    <property type="evidence" value="ECO:0007669"/>
    <property type="project" value="TreeGrafter"/>
</dbReference>
<dbReference type="GO" id="GO:0016036">
    <property type="term" value="P:cellular response to phosphate starvation"/>
    <property type="evidence" value="ECO:0007669"/>
    <property type="project" value="TreeGrafter"/>
</dbReference>
<dbReference type="InterPro" id="IPR003594">
    <property type="entry name" value="HATPase_dom"/>
</dbReference>
<comment type="catalytic activity">
    <reaction evidence="1">
        <text>ATP + protein L-histidine = ADP + protein N-phospho-L-histidine.</text>
        <dbReference type="EC" id="2.7.13.3"/>
    </reaction>
</comment>
<dbReference type="EC" id="2.7.13.3" evidence="3"/>
<evidence type="ECO:0000256" key="9">
    <source>
        <dbReference type="ARBA" id="ARBA00022840"/>
    </source>
</evidence>
<protein>
    <recommendedName>
        <fullName evidence="3">histidine kinase</fullName>
        <ecNumber evidence="3">2.7.13.3</ecNumber>
    </recommendedName>
</protein>
<evidence type="ECO:0000256" key="10">
    <source>
        <dbReference type="ARBA" id="ARBA00023012"/>
    </source>
</evidence>
<keyword evidence="4" id="KW-1003">Cell membrane</keyword>
<dbReference type="SMART" id="SM00388">
    <property type="entry name" value="HisKA"/>
    <property type="match status" value="1"/>
</dbReference>
<keyword evidence="14" id="KW-1185">Reference proteome</keyword>
<dbReference type="SUPFAM" id="SSF55785">
    <property type="entry name" value="PYP-like sensor domain (PAS domain)"/>
    <property type="match status" value="1"/>
</dbReference>
<dbReference type="Gene3D" id="3.30.450.20">
    <property type="entry name" value="PAS domain"/>
    <property type="match status" value="1"/>
</dbReference>
<dbReference type="InterPro" id="IPR035965">
    <property type="entry name" value="PAS-like_dom_sf"/>
</dbReference>
<evidence type="ECO:0000256" key="7">
    <source>
        <dbReference type="ARBA" id="ARBA00022741"/>
    </source>
</evidence>
<accession>A0A4Q1C6H9</accession>
<gene>
    <name evidence="13" type="ORF">ESB00_00040</name>
</gene>
<dbReference type="GO" id="GO:0005524">
    <property type="term" value="F:ATP binding"/>
    <property type="evidence" value="ECO:0007669"/>
    <property type="project" value="UniProtKB-KW"/>
</dbReference>
<dbReference type="FunFam" id="3.30.565.10:FF:000006">
    <property type="entry name" value="Sensor histidine kinase WalK"/>
    <property type="match status" value="1"/>
</dbReference>
<dbReference type="SMART" id="SM00387">
    <property type="entry name" value="HATPase_c"/>
    <property type="match status" value="1"/>
</dbReference>
<dbReference type="SUPFAM" id="SSF47384">
    <property type="entry name" value="Homodimeric domain of signal transducing histidine kinase"/>
    <property type="match status" value="1"/>
</dbReference>
<dbReference type="OrthoDB" id="9813151at2"/>
<evidence type="ECO:0000256" key="3">
    <source>
        <dbReference type="ARBA" id="ARBA00012438"/>
    </source>
</evidence>
<evidence type="ECO:0000256" key="5">
    <source>
        <dbReference type="ARBA" id="ARBA00022553"/>
    </source>
</evidence>
<dbReference type="PANTHER" id="PTHR45453:SF1">
    <property type="entry name" value="PHOSPHATE REGULON SENSOR PROTEIN PHOR"/>
    <property type="match status" value="1"/>
</dbReference>
<evidence type="ECO:0000256" key="1">
    <source>
        <dbReference type="ARBA" id="ARBA00000085"/>
    </source>
</evidence>
<keyword evidence="8 13" id="KW-0418">Kinase</keyword>
<sequence length="423" mass="47084">MIYFLIVALAVALAFCLRALWKQNRALHDLEQAARRGQPLLHDESPAAYLPAWAVLTEAVNRLITQNNSLQQQRSDQLAQLEATLGNLREAVLIVDSANYIHLANRALREIFPGARDLVNLRLELIVRSAPFLDYVRATREGTVLPREEFEIVDGDHTLWIEASGAPIPSPDGKSQWALFVIHDMTNQRKLERVRRDFVANASHELRTPLSIIKGYIETLVDGHQTMELADRDKFLRTIQRHSERLKSIIDDLLALSRLESATPGLKFAPLSLNSYFGELADEYRNRPQAADHTVTVNVPASIGLIEADGEKLAHVFGNLIENAFKYTPRGATIELGAAATDDNSVECWVRDDGPGIPAADLPHIFERFYRVEKGRSRETGGTGLGLSIVKHIVQLHGGSVWAESGEGGGLAIRLRLPRRQKA</sequence>
<proteinExistence type="predicted"/>
<dbReference type="InterPro" id="IPR036890">
    <property type="entry name" value="HATPase_C_sf"/>
</dbReference>
<dbReference type="Pfam" id="PF02518">
    <property type="entry name" value="HATPase_c"/>
    <property type="match status" value="1"/>
</dbReference>
<dbReference type="CDD" id="cd00082">
    <property type="entry name" value="HisKA"/>
    <property type="match status" value="1"/>
</dbReference>
<evidence type="ECO:0000259" key="12">
    <source>
        <dbReference type="PROSITE" id="PS50109"/>
    </source>
</evidence>
<evidence type="ECO:0000256" key="6">
    <source>
        <dbReference type="ARBA" id="ARBA00022679"/>
    </source>
</evidence>
<dbReference type="PRINTS" id="PR00344">
    <property type="entry name" value="BCTRLSENSOR"/>
</dbReference>
<comment type="caution">
    <text evidence="13">The sequence shown here is derived from an EMBL/GenBank/DDBJ whole genome shotgun (WGS) entry which is preliminary data.</text>
</comment>
<dbReference type="PANTHER" id="PTHR45453">
    <property type="entry name" value="PHOSPHATE REGULON SENSOR PROTEIN PHOR"/>
    <property type="match status" value="1"/>
</dbReference>
<evidence type="ECO:0000313" key="14">
    <source>
        <dbReference type="Proteomes" id="UP000290218"/>
    </source>
</evidence>
<dbReference type="InterPro" id="IPR050351">
    <property type="entry name" value="BphY/WalK/GraS-like"/>
</dbReference>
<dbReference type="InterPro" id="IPR005467">
    <property type="entry name" value="His_kinase_dom"/>
</dbReference>
<dbReference type="PROSITE" id="PS50109">
    <property type="entry name" value="HIS_KIN"/>
    <property type="match status" value="1"/>
</dbReference>
<dbReference type="SUPFAM" id="SSF55874">
    <property type="entry name" value="ATPase domain of HSP90 chaperone/DNA topoisomerase II/histidine kinase"/>
    <property type="match status" value="1"/>
</dbReference>
<evidence type="ECO:0000313" key="13">
    <source>
        <dbReference type="EMBL" id="RXK54332.1"/>
    </source>
</evidence>
<dbReference type="InterPro" id="IPR003661">
    <property type="entry name" value="HisK_dim/P_dom"/>
</dbReference>
<dbReference type="AlphaFoldDB" id="A0A4Q1C6H9"/>
<dbReference type="GO" id="GO:0000155">
    <property type="term" value="F:phosphorelay sensor kinase activity"/>
    <property type="evidence" value="ECO:0007669"/>
    <property type="project" value="InterPro"/>
</dbReference>
<keyword evidence="11" id="KW-0472">Membrane</keyword>
<dbReference type="RefSeq" id="WP_129045697.1">
    <property type="nucleotide sequence ID" value="NZ_SDHX01000001.1"/>
</dbReference>
<feature type="domain" description="Histidine kinase" evidence="12">
    <location>
        <begin position="201"/>
        <end position="421"/>
    </location>
</feature>
<dbReference type="FunFam" id="1.10.287.130:FF:000008">
    <property type="entry name" value="Two-component sensor histidine kinase"/>
    <property type="match status" value="1"/>
</dbReference>
<keyword evidence="5" id="KW-0597">Phosphoprotein</keyword>
<name>A0A4Q1C6H9_9BACT</name>
<keyword evidence="9" id="KW-0067">ATP-binding</keyword>
<dbReference type="InterPro" id="IPR036097">
    <property type="entry name" value="HisK_dim/P_sf"/>
</dbReference>
<dbReference type="Pfam" id="PF00512">
    <property type="entry name" value="HisKA"/>
    <property type="match status" value="1"/>
</dbReference>
<evidence type="ECO:0000256" key="11">
    <source>
        <dbReference type="ARBA" id="ARBA00023136"/>
    </source>
</evidence>
<keyword evidence="6" id="KW-0808">Transferase</keyword>
<organism evidence="13 14">
    <name type="scientific">Oleiharenicola lentus</name>
    <dbReference type="NCBI Taxonomy" id="2508720"/>
    <lineage>
        <taxon>Bacteria</taxon>
        <taxon>Pseudomonadati</taxon>
        <taxon>Verrucomicrobiota</taxon>
        <taxon>Opitutia</taxon>
        <taxon>Opitutales</taxon>
        <taxon>Opitutaceae</taxon>
        <taxon>Oleiharenicola</taxon>
    </lineage>
</organism>
<dbReference type="CDD" id="cd00075">
    <property type="entry name" value="HATPase"/>
    <property type="match status" value="1"/>
</dbReference>
<evidence type="ECO:0000256" key="4">
    <source>
        <dbReference type="ARBA" id="ARBA00022475"/>
    </source>
</evidence>
<dbReference type="InterPro" id="IPR004358">
    <property type="entry name" value="Sig_transdc_His_kin-like_C"/>
</dbReference>